<comment type="caution">
    <text evidence="2">The sequence shown here is derived from an EMBL/GenBank/DDBJ whole genome shotgun (WGS) entry which is preliminary data.</text>
</comment>
<keyword evidence="1" id="KW-0472">Membrane</keyword>
<evidence type="ECO:0000313" key="2">
    <source>
        <dbReference type="EMBL" id="RPE08546.1"/>
    </source>
</evidence>
<gene>
    <name evidence="2" type="ORF">EGT74_16015</name>
</gene>
<accession>A0A3N4PK05</accession>
<name>A0A3N4PK05_9BACT</name>
<keyword evidence="1" id="KW-0812">Transmembrane</keyword>
<feature type="transmembrane region" description="Helical" evidence="1">
    <location>
        <begin position="21"/>
        <end position="41"/>
    </location>
</feature>
<dbReference type="Pfam" id="PF20365">
    <property type="entry name" value="DUF6660"/>
    <property type="match status" value="1"/>
</dbReference>
<reference evidence="2 3" key="1">
    <citation type="submission" date="2018-11" db="EMBL/GenBank/DDBJ databases">
        <title>Chitinophaga lutea sp.nov., isolate from arsenic contaminated soil.</title>
        <authorList>
            <person name="Zong Y."/>
        </authorList>
    </citation>
    <scope>NUCLEOTIDE SEQUENCE [LARGE SCALE GENOMIC DNA]</scope>
    <source>
        <strain evidence="2 3">ZY74</strain>
    </source>
</reference>
<keyword evidence="1" id="KW-1133">Transmembrane helix</keyword>
<evidence type="ECO:0000256" key="1">
    <source>
        <dbReference type="SAM" id="Phobius"/>
    </source>
</evidence>
<dbReference type="InterPro" id="IPR046601">
    <property type="entry name" value="DUF6660"/>
</dbReference>
<proteinExistence type="predicted"/>
<protein>
    <submittedName>
        <fullName evidence="2">Uncharacterized protein</fullName>
    </submittedName>
</protein>
<organism evidence="2 3">
    <name type="scientific">Chitinophaga lutea</name>
    <dbReference type="NCBI Taxonomy" id="2488634"/>
    <lineage>
        <taxon>Bacteria</taxon>
        <taxon>Pseudomonadati</taxon>
        <taxon>Bacteroidota</taxon>
        <taxon>Chitinophagia</taxon>
        <taxon>Chitinophagales</taxon>
        <taxon>Chitinophagaceae</taxon>
        <taxon>Chitinophaga</taxon>
    </lineage>
</organism>
<evidence type="ECO:0000313" key="3">
    <source>
        <dbReference type="Proteomes" id="UP000278351"/>
    </source>
</evidence>
<dbReference type="EMBL" id="RPDH01000002">
    <property type="protein sequence ID" value="RPE08546.1"/>
    <property type="molecule type" value="Genomic_DNA"/>
</dbReference>
<dbReference type="Proteomes" id="UP000278351">
    <property type="component" value="Unassembled WGS sequence"/>
</dbReference>
<dbReference type="AlphaFoldDB" id="A0A3N4PK05"/>
<keyword evidence="3" id="KW-1185">Reference proteome</keyword>
<sequence length="133" mass="14857">MYVSRRILQPSCKNSGCILPIFLYFYGMKAWLFLFSIWILVCAGMPCTDHLDSMHSHGPTNETVHAAPHEPADQSADTCSPFCSCYCCAVTTVLPKPVNYFSKPVLLAAPVSRYLCPPAEELTDSFWQPPRHA</sequence>